<reference evidence="2" key="1">
    <citation type="submission" date="2005-09" db="EMBL/GenBank/DDBJ databases">
        <title>Annotation of the Aspergillus terreus NIH2624 genome.</title>
        <authorList>
            <person name="Birren B.W."/>
            <person name="Lander E.S."/>
            <person name="Galagan J.E."/>
            <person name="Nusbaum C."/>
            <person name="Devon K."/>
            <person name="Henn M."/>
            <person name="Ma L.-J."/>
            <person name="Jaffe D.B."/>
            <person name="Butler J."/>
            <person name="Alvarez P."/>
            <person name="Gnerre S."/>
            <person name="Grabherr M."/>
            <person name="Kleber M."/>
            <person name="Mauceli E.W."/>
            <person name="Brockman W."/>
            <person name="Rounsley S."/>
            <person name="Young S.K."/>
            <person name="LaButti K."/>
            <person name="Pushparaj V."/>
            <person name="DeCaprio D."/>
            <person name="Crawford M."/>
            <person name="Koehrsen M."/>
            <person name="Engels R."/>
            <person name="Montgomery P."/>
            <person name="Pearson M."/>
            <person name="Howarth C."/>
            <person name="Larson L."/>
            <person name="Luoma S."/>
            <person name="White J."/>
            <person name="Alvarado L."/>
            <person name="Kodira C.D."/>
            <person name="Zeng Q."/>
            <person name="Oleary S."/>
            <person name="Yandava C."/>
            <person name="Denning D.W."/>
            <person name="Nierman W.C."/>
            <person name="Milne T."/>
            <person name="Madden K."/>
        </authorList>
    </citation>
    <scope>NUCLEOTIDE SEQUENCE [LARGE SCALE GENOMIC DNA]</scope>
    <source>
        <strain evidence="2">NIH 2624 / FGSC A1156</strain>
    </source>
</reference>
<organism evidence="1 2">
    <name type="scientific">Aspergillus terreus (strain NIH 2624 / FGSC A1156)</name>
    <dbReference type="NCBI Taxonomy" id="341663"/>
    <lineage>
        <taxon>Eukaryota</taxon>
        <taxon>Fungi</taxon>
        <taxon>Dikarya</taxon>
        <taxon>Ascomycota</taxon>
        <taxon>Pezizomycotina</taxon>
        <taxon>Eurotiomycetes</taxon>
        <taxon>Eurotiomycetidae</taxon>
        <taxon>Eurotiales</taxon>
        <taxon>Aspergillaceae</taxon>
        <taxon>Aspergillus</taxon>
        <taxon>Aspergillus subgen. Circumdati</taxon>
    </lineage>
</organism>
<dbReference type="RefSeq" id="XP_001213316.1">
    <property type="nucleotide sequence ID" value="XM_001213316.1"/>
</dbReference>
<evidence type="ECO:0000313" key="2">
    <source>
        <dbReference type="Proteomes" id="UP000007963"/>
    </source>
</evidence>
<evidence type="ECO:0000313" key="1">
    <source>
        <dbReference type="EMBL" id="EAU35940.1"/>
    </source>
</evidence>
<dbReference type="OrthoDB" id="4522394at2759"/>
<protein>
    <submittedName>
        <fullName evidence="1">Uncharacterized protein</fullName>
    </submittedName>
</protein>
<accession>Q0CQ96</accession>
<dbReference type="Proteomes" id="UP000007963">
    <property type="component" value="Unassembled WGS sequence"/>
</dbReference>
<dbReference type="GeneID" id="4318812"/>
<gene>
    <name evidence="1" type="ORF">ATEG_04138</name>
</gene>
<sequence length="178" mass="20254">MSLARSASGGIPGCQVEATHHRLNCVTSTFRLNPFVEQAPTIFLSVVPLPYSRLRQHLRTFHMAPNTYNQGNFPEARGLKYDESDMALFHAKLSYHATIEERMASKDSNLSSIAEAQARIIKRWELLKQVEKELAEKGKSLSPAEKKHLAQYEWRYKTLEDAATKKHWKRGDDGQPSS</sequence>
<dbReference type="HOGENOM" id="CLU_1510283_0_0_1"/>
<dbReference type="eggNOG" id="ENOG502RNQ8">
    <property type="taxonomic scope" value="Eukaryota"/>
</dbReference>
<name>Q0CQ96_ASPTN</name>
<proteinExistence type="predicted"/>
<dbReference type="AlphaFoldDB" id="Q0CQ96"/>
<dbReference type="VEuPathDB" id="FungiDB:ATEG_04138"/>
<dbReference type="EMBL" id="CH476598">
    <property type="protein sequence ID" value="EAU35940.1"/>
    <property type="molecule type" value="Genomic_DNA"/>
</dbReference>